<comment type="caution">
    <text evidence="1">The sequence shown here is derived from an EMBL/GenBank/DDBJ whole genome shotgun (WGS) entry which is preliminary data.</text>
</comment>
<dbReference type="EMBL" id="BQNB010012863">
    <property type="protein sequence ID" value="GJT08857.1"/>
    <property type="molecule type" value="Genomic_DNA"/>
</dbReference>
<dbReference type="Proteomes" id="UP001151760">
    <property type="component" value="Unassembled WGS sequence"/>
</dbReference>
<protein>
    <recommendedName>
        <fullName evidence="3">Retrotransposon gag domain-containing protein</fullName>
    </recommendedName>
</protein>
<evidence type="ECO:0000313" key="1">
    <source>
        <dbReference type="EMBL" id="GJT08857.1"/>
    </source>
</evidence>
<evidence type="ECO:0000313" key="2">
    <source>
        <dbReference type="Proteomes" id="UP001151760"/>
    </source>
</evidence>
<reference evidence="1" key="2">
    <citation type="submission" date="2022-01" db="EMBL/GenBank/DDBJ databases">
        <authorList>
            <person name="Yamashiro T."/>
            <person name="Shiraishi A."/>
            <person name="Satake H."/>
            <person name="Nakayama K."/>
        </authorList>
    </citation>
    <scope>NUCLEOTIDE SEQUENCE</scope>
</reference>
<proteinExistence type="predicted"/>
<organism evidence="1 2">
    <name type="scientific">Tanacetum coccineum</name>
    <dbReference type="NCBI Taxonomy" id="301880"/>
    <lineage>
        <taxon>Eukaryota</taxon>
        <taxon>Viridiplantae</taxon>
        <taxon>Streptophyta</taxon>
        <taxon>Embryophyta</taxon>
        <taxon>Tracheophyta</taxon>
        <taxon>Spermatophyta</taxon>
        <taxon>Magnoliopsida</taxon>
        <taxon>eudicotyledons</taxon>
        <taxon>Gunneridae</taxon>
        <taxon>Pentapetalae</taxon>
        <taxon>asterids</taxon>
        <taxon>campanulids</taxon>
        <taxon>Asterales</taxon>
        <taxon>Asteraceae</taxon>
        <taxon>Asteroideae</taxon>
        <taxon>Anthemideae</taxon>
        <taxon>Anthemidinae</taxon>
        <taxon>Tanacetum</taxon>
    </lineage>
</organism>
<keyword evidence="2" id="KW-1185">Reference proteome</keyword>
<gene>
    <name evidence="1" type="ORF">Tco_0843319</name>
</gene>
<evidence type="ECO:0008006" key="3">
    <source>
        <dbReference type="Google" id="ProtNLM"/>
    </source>
</evidence>
<accession>A0ABQ5B4K7</accession>
<reference evidence="1" key="1">
    <citation type="journal article" date="2022" name="Int. J. Mol. Sci.">
        <title>Draft Genome of Tanacetum Coccineum: Genomic Comparison of Closely Related Tanacetum-Family Plants.</title>
        <authorList>
            <person name="Yamashiro T."/>
            <person name="Shiraishi A."/>
            <person name="Nakayama K."/>
            <person name="Satake H."/>
        </authorList>
    </citation>
    <scope>NUCLEOTIDE SEQUENCE</scope>
</reference>
<sequence>MEHEKTEKFLHVSKCIESNKVVFAAATFQDRARTWWNTQVATSGSEAVTRKTWAEMKCPGIGSHGTKERLGGLYPLELSDKYQSEKRSKKSAREKLITRKGKWENSTEAVFCVVKIAIGRKATLRLIVLQRSSQEEVEPVDKYMLVDEWRPQLRTKCVTVIEPLKKRTLGREGWMMVGSMKGGDVHESHGRNVKIVALLCIVCFKSLKVNRRETSGDSACIRKDHLDTLGLDVVELRMLQRTSPKKELLGDMVLSMGVLLDTLPRNSSTGHLASIMLS</sequence>
<name>A0ABQ5B4K7_9ASTR</name>